<dbReference type="Pfam" id="PF21089">
    <property type="entry name" value="PKS_DH_N"/>
    <property type="match status" value="1"/>
</dbReference>
<feature type="domain" description="Ketosynthase family 3 (KS3)" evidence="11">
    <location>
        <begin position="7"/>
        <end position="434"/>
    </location>
</feature>
<dbReference type="Pfam" id="PF08659">
    <property type="entry name" value="KR"/>
    <property type="match status" value="1"/>
</dbReference>
<feature type="region of interest" description="N-terminal hotdog fold" evidence="9">
    <location>
        <begin position="969"/>
        <end position="1104"/>
    </location>
</feature>
<evidence type="ECO:0000259" key="11">
    <source>
        <dbReference type="PROSITE" id="PS52004"/>
    </source>
</evidence>
<dbReference type="OrthoDB" id="329835at2759"/>
<feature type="active site" description="Proton donor; for dehydratase activity" evidence="9">
    <location>
        <position position="1201"/>
    </location>
</feature>
<dbReference type="Pfam" id="PF23297">
    <property type="entry name" value="ACP_SdgA_C"/>
    <property type="match status" value="1"/>
</dbReference>
<dbReference type="InterPro" id="IPR016039">
    <property type="entry name" value="Thiolase-like"/>
</dbReference>
<dbReference type="InterPro" id="IPR020807">
    <property type="entry name" value="PKS_DH"/>
</dbReference>
<dbReference type="InterPro" id="IPR029063">
    <property type="entry name" value="SAM-dependent_MTases_sf"/>
</dbReference>
<dbReference type="Gene3D" id="3.30.70.3290">
    <property type="match status" value="1"/>
</dbReference>
<keyword evidence="5" id="KW-0521">NADP</keyword>
<dbReference type="InterPro" id="IPR011032">
    <property type="entry name" value="GroES-like_sf"/>
</dbReference>
<feature type="active site" description="Proton acceptor; for dehydratase activity" evidence="9">
    <location>
        <position position="1001"/>
    </location>
</feature>
<dbReference type="InterPro" id="IPR032821">
    <property type="entry name" value="PKS_assoc"/>
</dbReference>
<dbReference type="SUPFAM" id="SSF47336">
    <property type="entry name" value="ACP-like"/>
    <property type="match status" value="1"/>
</dbReference>
<dbReference type="EMBL" id="MTYI01000027">
    <property type="protein sequence ID" value="PNP57625.1"/>
    <property type="molecule type" value="Genomic_DNA"/>
</dbReference>
<name>A0A2K0UIP3_TRIHA</name>
<accession>A0A2K0UIP3</accession>
<dbReference type="SUPFAM" id="SSF53901">
    <property type="entry name" value="Thiolase-like"/>
    <property type="match status" value="1"/>
</dbReference>
<evidence type="ECO:0000256" key="5">
    <source>
        <dbReference type="ARBA" id="ARBA00022857"/>
    </source>
</evidence>
<keyword evidence="6" id="KW-0560">Oxidoreductase</keyword>
<dbReference type="InterPro" id="IPR042104">
    <property type="entry name" value="PKS_dehydratase_sf"/>
</dbReference>
<evidence type="ECO:0000256" key="3">
    <source>
        <dbReference type="ARBA" id="ARBA00022553"/>
    </source>
</evidence>
<dbReference type="InterPro" id="IPR014043">
    <property type="entry name" value="Acyl_transferase_dom"/>
</dbReference>
<dbReference type="FunFam" id="3.40.50.720:FF:000209">
    <property type="entry name" value="Polyketide synthase Pks12"/>
    <property type="match status" value="1"/>
</dbReference>
<dbReference type="SUPFAM" id="SSF55048">
    <property type="entry name" value="Probable ACP-binding domain of malonyl-CoA ACP transacylase"/>
    <property type="match status" value="1"/>
</dbReference>
<keyword evidence="2" id="KW-0596">Phosphopantetheine</keyword>
<dbReference type="InterPro" id="IPR049900">
    <property type="entry name" value="PKS_mFAS_DH"/>
</dbReference>
<dbReference type="SUPFAM" id="SSF53335">
    <property type="entry name" value="S-adenosyl-L-methionine-dependent methyltransferases"/>
    <property type="match status" value="1"/>
</dbReference>
<dbReference type="PROSITE" id="PS50075">
    <property type="entry name" value="CARRIER"/>
    <property type="match status" value="1"/>
</dbReference>
<dbReference type="Pfam" id="PF02801">
    <property type="entry name" value="Ketoacyl-synt_C"/>
    <property type="match status" value="1"/>
</dbReference>
<dbReference type="InterPro" id="IPR020841">
    <property type="entry name" value="PKS_Beta-ketoAc_synthase_dom"/>
</dbReference>
<dbReference type="InterPro" id="IPR036291">
    <property type="entry name" value="NAD(P)-bd_dom_sf"/>
</dbReference>
<dbReference type="GO" id="GO:0004312">
    <property type="term" value="F:fatty acid synthase activity"/>
    <property type="evidence" value="ECO:0007669"/>
    <property type="project" value="TreeGrafter"/>
</dbReference>
<dbReference type="Pfam" id="PF00698">
    <property type="entry name" value="Acyl_transf_1"/>
    <property type="match status" value="1"/>
</dbReference>
<dbReference type="SMART" id="SM00827">
    <property type="entry name" value="PKS_AT"/>
    <property type="match status" value="1"/>
</dbReference>
<dbReference type="InterPro" id="IPR018201">
    <property type="entry name" value="Ketoacyl_synth_AS"/>
</dbReference>
<dbReference type="GO" id="GO:0016491">
    <property type="term" value="F:oxidoreductase activity"/>
    <property type="evidence" value="ECO:0007669"/>
    <property type="project" value="UniProtKB-KW"/>
</dbReference>
<dbReference type="GO" id="GO:0006633">
    <property type="term" value="P:fatty acid biosynthetic process"/>
    <property type="evidence" value="ECO:0007669"/>
    <property type="project" value="InterPro"/>
</dbReference>
<evidence type="ECO:0000259" key="12">
    <source>
        <dbReference type="PROSITE" id="PS52019"/>
    </source>
</evidence>
<dbReference type="InterPro" id="IPR016035">
    <property type="entry name" value="Acyl_Trfase/lysoPLipase"/>
</dbReference>
<evidence type="ECO:0000256" key="9">
    <source>
        <dbReference type="PROSITE-ProRule" id="PRU01363"/>
    </source>
</evidence>
<dbReference type="Pfam" id="PF16197">
    <property type="entry name" value="KAsynt_C_assoc"/>
    <property type="match status" value="1"/>
</dbReference>
<feature type="domain" description="PKS/mFAS DH" evidence="12">
    <location>
        <begin position="969"/>
        <end position="1290"/>
    </location>
</feature>
<dbReference type="InterPro" id="IPR057326">
    <property type="entry name" value="KR_dom"/>
</dbReference>
<dbReference type="Pfam" id="PF00109">
    <property type="entry name" value="ketoacyl-synt"/>
    <property type="match status" value="1"/>
</dbReference>
<reference evidence="13 14" key="1">
    <citation type="submission" date="2017-02" db="EMBL/GenBank/DDBJ databases">
        <title>Genomes of Trichoderma spp. with biocontrol activity.</title>
        <authorList>
            <person name="Gardiner D."/>
            <person name="Kazan K."/>
            <person name="Vos C."/>
            <person name="Harvey P."/>
        </authorList>
    </citation>
    <scope>NUCLEOTIDE SEQUENCE [LARGE SCALE GENOMIC DNA]</scope>
    <source>
        <strain evidence="13 14">Tr1</strain>
    </source>
</reference>
<dbReference type="GO" id="GO:0031177">
    <property type="term" value="F:phosphopantetheine binding"/>
    <property type="evidence" value="ECO:0007669"/>
    <property type="project" value="InterPro"/>
</dbReference>
<dbReference type="Pfam" id="PF14765">
    <property type="entry name" value="PS-DH"/>
    <property type="match status" value="1"/>
</dbReference>
<dbReference type="InterPro" id="IPR016036">
    <property type="entry name" value="Malonyl_transacylase_ACP-bd"/>
</dbReference>
<keyword evidence="8" id="KW-0012">Acyltransferase</keyword>
<evidence type="ECO:0000256" key="8">
    <source>
        <dbReference type="ARBA" id="ARBA00023315"/>
    </source>
</evidence>
<keyword evidence="3" id="KW-0597">Phosphoprotein</keyword>
<proteinExistence type="predicted"/>
<feature type="region of interest" description="C-terminal hotdog fold" evidence="9">
    <location>
        <begin position="1134"/>
        <end position="1290"/>
    </location>
</feature>
<dbReference type="Pfam" id="PF13602">
    <property type="entry name" value="ADH_zinc_N_2"/>
    <property type="match status" value="1"/>
</dbReference>
<dbReference type="InterPro" id="IPR014030">
    <property type="entry name" value="Ketoacyl_synth_N"/>
</dbReference>
<gene>
    <name evidence="13" type="ORF">THARTR1_02623</name>
</gene>
<dbReference type="InterPro" id="IPR056501">
    <property type="entry name" value="NAD-bd_HRPKS_sdrA"/>
</dbReference>
<evidence type="ECO:0000256" key="6">
    <source>
        <dbReference type="ARBA" id="ARBA00023002"/>
    </source>
</evidence>
<dbReference type="GO" id="GO:1901336">
    <property type="term" value="P:lactone biosynthetic process"/>
    <property type="evidence" value="ECO:0007669"/>
    <property type="project" value="UniProtKB-ARBA"/>
</dbReference>
<dbReference type="SMART" id="SM00826">
    <property type="entry name" value="PKS_DH"/>
    <property type="match status" value="1"/>
</dbReference>
<dbReference type="PANTHER" id="PTHR43775">
    <property type="entry name" value="FATTY ACID SYNTHASE"/>
    <property type="match status" value="1"/>
</dbReference>
<dbReference type="PROSITE" id="PS00606">
    <property type="entry name" value="KS3_1"/>
    <property type="match status" value="1"/>
</dbReference>
<dbReference type="InterPro" id="IPR050091">
    <property type="entry name" value="PKS_NRPS_Biosynth_Enz"/>
</dbReference>
<dbReference type="InterPro" id="IPR020843">
    <property type="entry name" value="ER"/>
</dbReference>
<evidence type="ECO:0000256" key="7">
    <source>
        <dbReference type="ARBA" id="ARBA00023268"/>
    </source>
</evidence>
<dbReference type="Gene3D" id="3.40.50.720">
    <property type="entry name" value="NAD(P)-binding Rossmann-like Domain"/>
    <property type="match status" value="2"/>
</dbReference>
<dbReference type="PANTHER" id="PTHR43775:SF29">
    <property type="entry name" value="ASPERFURANONE POLYKETIDE SYNTHASE AFOG-RELATED"/>
    <property type="match status" value="1"/>
</dbReference>
<dbReference type="InterPro" id="IPR013217">
    <property type="entry name" value="Methyltransf_12"/>
</dbReference>
<dbReference type="GO" id="GO:0044550">
    <property type="term" value="P:secondary metabolite biosynthetic process"/>
    <property type="evidence" value="ECO:0007669"/>
    <property type="project" value="UniProtKB-ARBA"/>
</dbReference>
<dbReference type="Gene3D" id="3.40.50.150">
    <property type="entry name" value="Vaccinia Virus protein VP39"/>
    <property type="match status" value="1"/>
</dbReference>
<dbReference type="CDD" id="cd02440">
    <property type="entry name" value="AdoMet_MTases"/>
    <property type="match status" value="1"/>
</dbReference>
<evidence type="ECO:0000256" key="4">
    <source>
        <dbReference type="ARBA" id="ARBA00022679"/>
    </source>
</evidence>
<dbReference type="SMART" id="SM00829">
    <property type="entry name" value="PKS_ER"/>
    <property type="match status" value="1"/>
</dbReference>
<dbReference type="SMART" id="SM00825">
    <property type="entry name" value="PKS_KS"/>
    <property type="match status" value="1"/>
</dbReference>
<dbReference type="InterPro" id="IPR049551">
    <property type="entry name" value="PKS_DH_C"/>
</dbReference>
<protein>
    <submittedName>
        <fullName evidence="13">Uncharacterized protein</fullName>
    </submittedName>
</protein>
<evidence type="ECO:0000313" key="14">
    <source>
        <dbReference type="Proteomes" id="UP000236290"/>
    </source>
</evidence>
<evidence type="ECO:0000313" key="13">
    <source>
        <dbReference type="EMBL" id="PNP57625.1"/>
    </source>
</evidence>
<dbReference type="GO" id="GO:0004315">
    <property type="term" value="F:3-oxoacyl-[acyl-carrier-protein] synthase activity"/>
    <property type="evidence" value="ECO:0007669"/>
    <property type="project" value="InterPro"/>
</dbReference>
<dbReference type="InterPro" id="IPR020806">
    <property type="entry name" value="PKS_PP-bd"/>
</dbReference>
<dbReference type="Gene3D" id="3.40.47.10">
    <property type="match status" value="1"/>
</dbReference>
<dbReference type="InterPro" id="IPR009081">
    <property type="entry name" value="PP-bd_ACP"/>
</dbReference>
<dbReference type="Gene3D" id="3.40.366.10">
    <property type="entry name" value="Malonyl-Coenzyme A Acyl Carrier Protein, domain 2"/>
    <property type="match status" value="1"/>
</dbReference>
<dbReference type="Pfam" id="PF08240">
    <property type="entry name" value="ADH_N"/>
    <property type="match status" value="1"/>
</dbReference>
<dbReference type="Gene3D" id="3.10.129.110">
    <property type="entry name" value="Polyketide synthase dehydratase"/>
    <property type="match status" value="1"/>
</dbReference>
<dbReference type="InterPro" id="IPR014031">
    <property type="entry name" value="Ketoacyl_synth_C"/>
</dbReference>
<evidence type="ECO:0000256" key="1">
    <source>
        <dbReference type="ARBA" id="ARBA00005179"/>
    </source>
</evidence>
<dbReference type="InterPro" id="IPR013968">
    <property type="entry name" value="PKS_KR"/>
</dbReference>
<evidence type="ECO:0000256" key="2">
    <source>
        <dbReference type="ARBA" id="ARBA00022450"/>
    </source>
</evidence>
<dbReference type="InterPro" id="IPR036736">
    <property type="entry name" value="ACP-like_sf"/>
</dbReference>
<dbReference type="Proteomes" id="UP000236290">
    <property type="component" value="Unassembled WGS sequence"/>
</dbReference>
<dbReference type="InterPro" id="IPR049552">
    <property type="entry name" value="PKS_DH_N"/>
</dbReference>
<dbReference type="CDD" id="cd00833">
    <property type="entry name" value="PKS"/>
    <property type="match status" value="1"/>
</dbReference>
<dbReference type="SMART" id="SM00823">
    <property type="entry name" value="PKS_PP"/>
    <property type="match status" value="1"/>
</dbReference>
<dbReference type="InterPro" id="IPR013154">
    <property type="entry name" value="ADH-like_N"/>
</dbReference>
<dbReference type="CDD" id="cd05195">
    <property type="entry name" value="enoyl_red"/>
    <property type="match status" value="1"/>
</dbReference>
<dbReference type="SUPFAM" id="SSF50129">
    <property type="entry name" value="GroES-like"/>
    <property type="match status" value="1"/>
</dbReference>
<dbReference type="Pfam" id="PF23114">
    <property type="entry name" value="NAD-bd_HRPKS_sdrA"/>
    <property type="match status" value="1"/>
</dbReference>
<evidence type="ECO:0000259" key="10">
    <source>
        <dbReference type="PROSITE" id="PS50075"/>
    </source>
</evidence>
<sequence>MDAPLHDDPVVIIGLSVRFPQDASSPKGLWELLCDGRSAHTPTPKNRYNVDAFYHPNADHGGTVNFRGGHYLQQDISAFDAPFFSISPDEAKTMDPQQRLLLEVVYEGFENAGIPMSKYVSSRTACFVGAFTRDYEGLLGRDPENLSAYQATGNGMAMLSNRVSWFYDLKGPSMSLDTACSSSLTAFHLACRSLQYEEAEMAVVAGSNLFYNPDQMVPSTAMRFLSPDSKCYSFDHRANGYARGEGLGAVIIKRLSSAIRDGDTIRAVVRGTGVNQDGRTPGITLPSQEAQRSLIRETYAKAGLELGQTRYFEAHGTGTAAGDPLEAGAIAATFAETRTKDDGEPLIVGAIKSNIGHLEGSSGLAGLIKTIMVLETGNIPPNIWMEKVNPKIPAKQWKLKFPTSNTPWPCSGLRRASINSFGYGGSNSHVILDDAYHYLQQHGLDCRHNTVADPGGPLNGINGTHTNGDLHNGTPVNGTDLASANLFLWSASDQKGIERVVKEYSRSLRNDGDKQRETTFLERLAYTLSTKRTSLPWKSFTVASSVDELVQEMDNSLPKPVRSSQEPNIGFIFTGQGAEWQGMGKALYSRYPIFADSLRTADVYLRESLGATWSLLDTFLDDESTTRIHDPAISQPLSTALQVALVELLSSWELAPSRVVGHSSGEIAAAFSAGVISRECAWGIAYYRGEAVVEAVSSEATTNTGAMMAVGASEQVTLQYIARLEESSKILVVACVNSPTNVTVSGDEDMVDKLKLLLDEEGIFSRKLQVKAAYHSPYMNRVAEAYRAKLETLDFASSGQKNKTDMFSSVTGTIADKTSVATADYWVSNLVSPVLFHQSSHAMCTQRPTKKGITIGSQDSPLDILVEVGPHSALQGPMKQTMAAESSCKGMQYFSMLSRSRSAVETALQLAGNLYKHGSKLDFQFINNNNPGAQEMLVDLPSYAWNHENKYWCESRMSKGFRFRKFPRHDILGAPVSDWNPLEPQWRNVLRVSENPWLVDHVIADVVLYPAAASLVMAIEASRQLADVTRTISGYQLREITLHQALAIPKTADGVETMFCMRPHGDNSFGGSATWNEFHVYSYSEEYEWREHCRGLVSVEYDSQPTDSLGKESEVEAEARELRELIKGAETRCQKELGRKQMYDHYESIGLQYGPTFRAIHNIRYTDKDNEAIGNIKNPDLKAIMPNSYFHQPVIHPITLDNLLQLLLPAMGRGIASLDEPIIPTLIGKLWVSASISVDADYSFSGYGNARWMSAREARGWGVLMDEARQSPQVILRDSVSKVVHSADFSTAPQATQNRQVGSFNIAWQPDVDFVDTKHLIRLSGDATKHKDWTTETHDLELLGISYVKETLAALEQDSSIKNLPPHLEKYVGWMRFQVERYGQGKEQEVDRVALEEKVEASSVDGQAMTRIGRNLGRILKQETGFLELLAKDQLLDRFYEFAIGSETLHQHLATYLDTAAFKNPDMNILEIGAGTGSATKTILNALSSEGIVRIARYMYTDISGGFFDKAKEKFQDWIDIMTYKTLNIEVDPVDQGFELNKYDVIVASHVLHATARLDVTLDNTKKLLKPGGKLILVEITNQDLLRSPFLFGLLPGWWLSKEKNRTWGPTITADEWNNLLQRHGFEACDHVIKDMEDPSLHQASILISTYMPDRQVSGTDVVLVTSPSNPQEALASEVQGRLQRQGQAVTILPFTSIRKHDIVRKPVICIAELHDTMLHKLKEDEYADLQHMVGAASAIVWVTKGGTFATENPLSALSNGFGRNVRAEREGYRFVRLDVEEDVTTESAADSITKVYMRLSTSPAITENEYAVKDGNLFISRLVHDDQFAETFTSLYAKPETQFLPFAKDNRALKLDISSPGTLSTFHFKDDDVYGLELGPNELEVKVKAIGLNFKDVMIAMGQLSDTWLGNECSGVITRVGKDVSDFTVGERVCSVGVGTFRTFYRDDARLFQRIPNHMSFAEAAALPLVYWTAYYSLFELAGLKKGESVLIHAAAGGVGQAAIVLSQLIGAEIFVTVGTAEKKQFLIETYNVREDRIFSSRDLSFAKGVMRLTNQRGVDVLLNSLSGEALRQSWELMAPSGRFIEIGRRDIDLNRRLEMSVFARGATFSSVAVVLKDNRDMVGRILREIMDLAREKKISPAKPLNLFPYSKMEVAFRFMQAAKRIGKIILEPHDDDVVPALPPMKMPQYFDENASYLISGGLGGLARSMVRWMVDKNLKNVILCSRSGPNSDKGKVMAKELCERGVNAAIYACDVSNAVELAAVLEDCARKMPPIKGCIQSAMVLRDSTFENMSYADFQEPLRSKVPGTWNLHSMLPDSLDFFVILSSSSGINGTRGQANYAAGNTFQDALAHHRVSQGLHAIAIDLGFVLSVGYVAEGGNAEIDNNLSAWGFMGIREEEFLAIIEYCVNPSTPRPTPITCQVVTGIENPALMRAKGLEKPYYFKDPFFSHLQIANREENSAALGGDDQERELTAQTIAALRSAKSLDEAAGLIRVAFVAKLCKVLSINPDDLDVNKPLYTYGVDSLVAVVIRYWLFRDYHADVPVFDIMGGSTITGLSLKIAAKTKFVDKSLIELDEQDGLGGGAEE</sequence>
<dbReference type="Gene3D" id="1.10.1200.10">
    <property type="entry name" value="ACP-like"/>
    <property type="match status" value="1"/>
</dbReference>
<keyword evidence="4" id="KW-0808">Transferase</keyword>
<comment type="pathway">
    <text evidence="1">Secondary metabolite biosynthesis.</text>
</comment>
<dbReference type="PROSITE" id="PS52004">
    <property type="entry name" value="KS3_2"/>
    <property type="match status" value="1"/>
</dbReference>
<dbReference type="SUPFAM" id="SSF51735">
    <property type="entry name" value="NAD(P)-binding Rossmann-fold domains"/>
    <property type="match status" value="2"/>
</dbReference>
<dbReference type="PROSITE" id="PS52019">
    <property type="entry name" value="PKS_MFAS_DH"/>
    <property type="match status" value="1"/>
</dbReference>
<keyword evidence="7" id="KW-0511">Multifunctional enzyme</keyword>
<dbReference type="Gene3D" id="3.90.180.10">
    <property type="entry name" value="Medium-chain alcohol dehydrogenases, catalytic domain"/>
    <property type="match status" value="1"/>
</dbReference>
<dbReference type="InterPro" id="IPR001227">
    <property type="entry name" value="Ac_transferase_dom_sf"/>
</dbReference>
<comment type="caution">
    <text evidence="13">The sequence shown here is derived from an EMBL/GenBank/DDBJ whole genome shotgun (WGS) entry which is preliminary data.</text>
</comment>
<dbReference type="Pfam" id="PF08242">
    <property type="entry name" value="Methyltransf_12"/>
    <property type="match status" value="1"/>
</dbReference>
<dbReference type="SUPFAM" id="SSF52151">
    <property type="entry name" value="FabD/lysophospholipase-like"/>
    <property type="match status" value="1"/>
</dbReference>
<organism evidence="13 14">
    <name type="scientific">Trichoderma harzianum</name>
    <name type="common">Hypocrea lixii</name>
    <dbReference type="NCBI Taxonomy" id="5544"/>
    <lineage>
        <taxon>Eukaryota</taxon>
        <taxon>Fungi</taxon>
        <taxon>Dikarya</taxon>
        <taxon>Ascomycota</taxon>
        <taxon>Pezizomycotina</taxon>
        <taxon>Sordariomycetes</taxon>
        <taxon>Hypocreomycetidae</taxon>
        <taxon>Hypocreales</taxon>
        <taxon>Hypocreaceae</taxon>
        <taxon>Trichoderma</taxon>
    </lineage>
</organism>
<dbReference type="SMART" id="SM00822">
    <property type="entry name" value="PKS_KR"/>
    <property type="match status" value="1"/>
</dbReference>
<feature type="domain" description="Carrier" evidence="10">
    <location>
        <begin position="2491"/>
        <end position="2568"/>
    </location>
</feature>